<feature type="region of interest" description="Disordered" evidence="3">
    <location>
        <begin position="35"/>
        <end position="137"/>
    </location>
</feature>
<dbReference type="Pfam" id="PF00069">
    <property type="entry name" value="Pkinase"/>
    <property type="match status" value="1"/>
</dbReference>
<dbReference type="PROSITE" id="PS50011">
    <property type="entry name" value="PROTEIN_KINASE_DOM"/>
    <property type="match status" value="1"/>
</dbReference>
<feature type="compositionally biased region" description="Polar residues" evidence="3">
    <location>
        <begin position="402"/>
        <end position="445"/>
    </location>
</feature>
<feature type="region of interest" description="Disordered" evidence="3">
    <location>
        <begin position="460"/>
        <end position="479"/>
    </location>
</feature>
<feature type="compositionally biased region" description="Basic and acidic residues" evidence="3">
    <location>
        <begin position="469"/>
        <end position="478"/>
    </location>
</feature>
<dbReference type="Gene3D" id="1.10.510.10">
    <property type="entry name" value="Transferase(Phosphotransferase) domain 1"/>
    <property type="match status" value="1"/>
</dbReference>
<sequence length="488" mass="55370">MPQLFIKTTPPKLSKIKSLKNKIQIKSWWRQLKESTKSNESANSDTSSHTTLDWRSLSPDRPPLPFLRENSPTSSTTSIHNIAETTIDPNLSSSTNNTTNTTTTTPNKNISLLDTLDTTTNNSSNKPVRTNTDDRNYQPLCPILEESETMITESSESNVINNSMQEEEEERRMSSESGSSLDHHINKNREKQPMPKTSLITADAASISSSSLTPDIKTIQKTPSDKYMSDDIIGDEDRCKRKFAKMVLAANKFQTQQEKDERPSHMALLFDVHGNIDMMRMVRQGKSEYHKFCGNSQYVPPELSIDIEYHSELADIWVLGVFLYRMLIGKYPFAAPNDQQLFKKMLHGSFSIPSELSEDAKDLLRRMLAPDMNRASLDLVIHHPWLKSYRPSLLDHYHSTSKKPTSESFNNTTLLLPPQQQRNTTDKLNTTQSMQSPKPSKSRSSAGKRFIKKAIALLVQGPFPPPKKPYRDLSHLGTRDTVFARQKV</sequence>
<feature type="region of interest" description="Disordered" evidence="3">
    <location>
        <begin position="397"/>
        <end position="447"/>
    </location>
</feature>
<name>A0ABP9YWF4_9FUNG</name>
<protein>
    <recommendedName>
        <fullName evidence="4">Protein kinase domain-containing protein</fullName>
    </recommendedName>
</protein>
<feature type="compositionally biased region" description="Basic and acidic residues" evidence="3">
    <location>
        <begin position="181"/>
        <end position="190"/>
    </location>
</feature>
<dbReference type="SUPFAM" id="SSF56112">
    <property type="entry name" value="Protein kinase-like (PK-like)"/>
    <property type="match status" value="1"/>
</dbReference>
<feature type="compositionally biased region" description="Polar residues" evidence="3">
    <location>
        <begin position="70"/>
        <end position="91"/>
    </location>
</feature>
<keyword evidence="1" id="KW-0547">Nucleotide-binding</keyword>
<evidence type="ECO:0000313" key="5">
    <source>
        <dbReference type="EMBL" id="GAA5811197.1"/>
    </source>
</evidence>
<proteinExistence type="predicted"/>
<evidence type="ECO:0000313" key="6">
    <source>
        <dbReference type="Proteomes" id="UP001473302"/>
    </source>
</evidence>
<accession>A0ABP9YWF4</accession>
<evidence type="ECO:0000259" key="4">
    <source>
        <dbReference type="PROSITE" id="PS50011"/>
    </source>
</evidence>
<keyword evidence="6" id="KW-1185">Reference proteome</keyword>
<organism evidence="5 6">
    <name type="scientific">Mucor flavus</name>
    <dbReference type="NCBI Taxonomy" id="439312"/>
    <lineage>
        <taxon>Eukaryota</taxon>
        <taxon>Fungi</taxon>
        <taxon>Fungi incertae sedis</taxon>
        <taxon>Mucoromycota</taxon>
        <taxon>Mucoromycotina</taxon>
        <taxon>Mucoromycetes</taxon>
        <taxon>Mucorales</taxon>
        <taxon>Mucorineae</taxon>
        <taxon>Mucoraceae</taxon>
        <taxon>Mucor</taxon>
    </lineage>
</organism>
<dbReference type="EMBL" id="BAABUK010000009">
    <property type="protein sequence ID" value="GAA5811197.1"/>
    <property type="molecule type" value="Genomic_DNA"/>
</dbReference>
<dbReference type="PANTHER" id="PTHR24346:SF30">
    <property type="entry name" value="MATERNAL EMBRYONIC LEUCINE ZIPPER KINASE"/>
    <property type="match status" value="1"/>
</dbReference>
<evidence type="ECO:0000256" key="1">
    <source>
        <dbReference type="ARBA" id="ARBA00022741"/>
    </source>
</evidence>
<gene>
    <name evidence="5" type="ORF">MFLAVUS_004628</name>
</gene>
<dbReference type="PANTHER" id="PTHR24346">
    <property type="entry name" value="MAP/MICROTUBULE AFFINITY-REGULATING KINASE"/>
    <property type="match status" value="1"/>
</dbReference>
<evidence type="ECO:0000256" key="3">
    <source>
        <dbReference type="SAM" id="MobiDB-lite"/>
    </source>
</evidence>
<dbReference type="Proteomes" id="UP001473302">
    <property type="component" value="Unassembled WGS sequence"/>
</dbReference>
<evidence type="ECO:0000256" key="2">
    <source>
        <dbReference type="ARBA" id="ARBA00022840"/>
    </source>
</evidence>
<feature type="compositionally biased region" description="Low complexity" evidence="3">
    <location>
        <begin position="92"/>
        <end position="125"/>
    </location>
</feature>
<feature type="compositionally biased region" description="Polar residues" evidence="3">
    <location>
        <begin position="38"/>
        <end position="53"/>
    </location>
</feature>
<comment type="caution">
    <text evidence="5">The sequence shown here is derived from an EMBL/GenBank/DDBJ whole genome shotgun (WGS) entry which is preliminary data.</text>
</comment>
<dbReference type="SMART" id="SM00220">
    <property type="entry name" value="S_TKc"/>
    <property type="match status" value="1"/>
</dbReference>
<feature type="region of interest" description="Disordered" evidence="3">
    <location>
        <begin position="151"/>
        <end position="190"/>
    </location>
</feature>
<dbReference type="InterPro" id="IPR000719">
    <property type="entry name" value="Prot_kinase_dom"/>
</dbReference>
<reference evidence="5 6" key="1">
    <citation type="submission" date="2024-04" db="EMBL/GenBank/DDBJ databases">
        <title>genome sequences of Mucor flavus KT1a and Helicostylum pulchrum KT1b strains isolated from the surface of a dry-aged beef.</title>
        <authorList>
            <person name="Toyotome T."/>
            <person name="Hosono M."/>
            <person name="Torimaru M."/>
            <person name="Fukuda K."/>
            <person name="Mikami N."/>
        </authorList>
    </citation>
    <scope>NUCLEOTIDE SEQUENCE [LARGE SCALE GENOMIC DNA]</scope>
    <source>
        <strain evidence="5 6">KT1a</strain>
    </source>
</reference>
<dbReference type="InterPro" id="IPR011009">
    <property type="entry name" value="Kinase-like_dom_sf"/>
</dbReference>
<feature type="domain" description="Protein kinase" evidence="4">
    <location>
        <begin position="1"/>
        <end position="386"/>
    </location>
</feature>
<keyword evidence="2" id="KW-0067">ATP-binding</keyword>